<dbReference type="Pfam" id="PF00043">
    <property type="entry name" value="GST_C"/>
    <property type="match status" value="1"/>
</dbReference>
<dbReference type="OrthoDB" id="4951845at2759"/>
<dbReference type="GO" id="GO:0006749">
    <property type="term" value="P:glutathione metabolic process"/>
    <property type="evidence" value="ECO:0007669"/>
    <property type="project" value="InterPro"/>
</dbReference>
<dbReference type="FunFam" id="1.20.1050.10:FF:000012">
    <property type="entry name" value="Tau class glutathione S-transferase"/>
    <property type="match status" value="1"/>
</dbReference>
<dbReference type="Gene3D" id="1.20.1050.10">
    <property type="match status" value="1"/>
</dbReference>
<dbReference type="PROSITE" id="PS50405">
    <property type="entry name" value="GST_CTER"/>
    <property type="match status" value="1"/>
</dbReference>
<comment type="catalytic activity">
    <reaction evidence="3">
        <text>RX + glutathione = an S-substituted glutathione + a halide anion + H(+)</text>
        <dbReference type="Rhea" id="RHEA:16437"/>
        <dbReference type="ChEBI" id="CHEBI:15378"/>
        <dbReference type="ChEBI" id="CHEBI:16042"/>
        <dbReference type="ChEBI" id="CHEBI:17792"/>
        <dbReference type="ChEBI" id="CHEBI:57925"/>
        <dbReference type="ChEBI" id="CHEBI:90779"/>
        <dbReference type="EC" id="2.5.1.18"/>
    </reaction>
</comment>
<dbReference type="GO" id="GO:0005737">
    <property type="term" value="C:cytoplasm"/>
    <property type="evidence" value="ECO:0007669"/>
    <property type="project" value="TreeGrafter"/>
</dbReference>
<protein>
    <recommendedName>
        <fullName evidence="1">glutathione transferase</fullName>
        <ecNumber evidence="1">2.5.1.18</ecNumber>
    </recommendedName>
</protein>
<dbReference type="InterPro" id="IPR010987">
    <property type="entry name" value="Glutathione-S-Trfase_C-like"/>
</dbReference>
<dbReference type="CDD" id="cd03185">
    <property type="entry name" value="GST_C_Tau"/>
    <property type="match status" value="1"/>
</dbReference>
<dbReference type="PANTHER" id="PTHR11260">
    <property type="entry name" value="GLUTATHIONE S-TRANSFERASE, GST, SUPERFAMILY, GST DOMAIN CONTAINING"/>
    <property type="match status" value="1"/>
</dbReference>
<reference evidence="5" key="1">
    <citation type="submission" date="2020-07" db="EMBL/GenBank/DDBJ databases">
        <title>Ethylene signaling mediates host invasion by parasitic plants.</title>
        <authorList>
            <person name="Yoshida S."/>
        </authorList>
    </citation>
    <scope>NUCLEOTIDE SEQUENCE</scope>
    <source>
        <strain evidence="5">Okayama</strain>
    </source>
</reference>
<dbReference type="AlphaFoldDB" id="A0A830D020"/>
<dbReference type="InterPro" id="IPR004046">
    <property type="entry name" value="GST_C"/>
</dbReference>
<dbReference type="InterPro" id="IPR036282">
    <property type="entry name" value="Glutathione-S-Trfase_C_sf"/>
</dbReference>
<sequence length="155" mass="18064">LVILEYIDEVWKQCPLLPQDPYEKAVARFWAKFGEDKVLPSIWNVFLSERKAQEEAIGQATENLKFLEEQLKGKKFFGGETIGYVDIALGWMAIFINILEEIADLKLIDAEIFPLLSAWMNNFSGDPVIKECWPPRDRMVEYFKVMREPYLEKVA</sequence>
<keyword evidence="2 5" id="KW-0808">Transferase</keyword>
<dbReference type="Proteomes" id="UP000653305">
    <property type="component" value="Unassembled WGS sequence"/>
</dbReference>
<evidence type="ECO:0000256" key="2">
    <source>
        <dbReference type="ARBA" id="ARBA00022679"/>
    </source>
</evidence>
<evidence type="ECO:0000313" key="6">
    <source>
        <dbReference type="Proteomes" id="UP000653305"/>
    </source>
</evidence>
<dbReference type="InterPro" id="IPR045073">
    <property type="entry name" value="Omega/Tau-like"/>
</dbReference>
<feature type="non-terminal residue" evidence="5">
    <location>
        <position position="155"/>
    </location>
</feature>
<evidence type="ECO:0000256" key="3">
    <source>
        <dbReference type="ARBA" id="ARBA00047960"/>
    </source>
</evidence>
<gene>
    <name evidence="5" type="ORF">PHJA_002317400</name>
</gene>
<name>A0A830D020_9LAMI</name>
<dbReference type="EMBL" id="BMAC01000703">
    <property type="protein sequence ID" value="GFQ01735.1"/>
    <property type="molecule type" value="Genomic_DNA"/>
</dbReference>
<comment type="caution">
    <text evidence="5">The sequence shown here is derived from an EMBL/GenBank/DDBJ whole genome shotgun (WGS) entry which is preliminary data.</text>
</comment>
<evidence type="ECO:0000313" key="5">
    <source>
        <dbReference type="EMBL" id="GFQ01735.1"/>
    </source>
</evidence>
<dbReference type="GO" id="GO:0004364">
    <property type="term" value="F:glutathione transferase activity"/>
    <property type="evidence" value="ECO:0007669"/>
    <property type="project" value="UniProtKB-EC"/>
</dbReference>
<accession>A0A830D020</accession>
<organism evidence="5 6">
    <name type="scientific">Phtheirospermum japonicum</name>
    <dbReference type="NCBI Taxonomy" id="374723"/>
    <lineage>
        <taxon>Eukaryota</taxon>
        <taxon>Viridiplantae</taxon>
        <taxon>Streptophyta</taxon>
        <taxon>Embryophyta</taxon>
        <taxon>Tracheophyta</taxon>
        <taxon>Spermatophyta</taxon>
        <taxon>Magnoliopsida</taxon>
        <taxon>eudicotyledons</taxon>
        <taxon>Gunneridae</taxon>
        <taxon>Pentapetalae</taxon>
        <taxon>asterids</taxon>
        <taxon>lamiids</taxon>
        <taxon>Lamiales</taxon>
        <taxon>Orobanchaceae</taxon>
        <taxon>Orobanchaceae incertae sedis</taxon>
        <taxon>Phtheirospermum</taxon>
    </lineage>
</organism>
<feature type="domain" description="GST C-terminal" evidence="4">
    <location>
        <begin position="20"/>
        <end position="143"/>
    </location>
</feature>
<proteinExistence type="predicted"/>
<dbReference type="SUPFAM" id="SSF47616">
    <property type="entry name" value="GST C-terminal domain-like"/>
    <property type="match status" value="1"/>
</dbReference>
<evidence type="ECO:0000259" key="4">
    <source>
        <dbReference type="PROSITE" id="PS50405"/>
    </source>
</evidence>
<evidence type="ECO:0000256" key="1">
    <source>
        <dbReference type="ARBA" id="ARBA00012452"/>
    </source>
</evidence>
<dbReference type="InterPro" id="IPR045074">
    <property type="entry name" value="GST_C_Tau"/>
</dbReference>
<dbReference type="PANTHER" id="PTHR11260:SF762">
    <property type="entry name" value="GLUTATHIONE TRANSFERASE"/>
    <property type="match status" value="1"/>
</dbReference>
<dbReference type="EC" id="2.5.1.18" evidence="1"/>
<keyword evidence="6" id="KW-1185">Reference proteome</keyword>